<dbReference type="Gene3D" id="3.90.550.10">
    <property type="entry name" value="Spore Coat Polysaccharide Biosynthesis Protein SpsA, Chain A"/>
    <property type="match status" value="1"/>
</dbReference>
<sequence>MRIEGLSIVIPALHAAATLPGTLAVLAGQDITVADAGSTDGTAAVAAAAGARVVQAPRGRGSQIAAGIEAATGPWLLLLHADTRLAPGWQDAVRIAMRDPVRAWHFRFALDDESPAARRLERAVAWRCRVLGLPYGDQGLLIHRDLLRAAGGMRPLPLMEDVDLVRRLGRARIGAMDVAAMTSAARFRRDGYLRRSARNLTCLALWFVGVSPATIQRIYRGRG</sequence>
<dbReference type="STRING" id="1123062.SAMN02745775_10848"/>
<evidence type="ECO:0000313" key="7">
    <source>
        <dbReference type="EMBL" id="SFK82711.1"/>
    </source>
</evidence>
<dbReference type="InterPro" id="IPR001173">
    <property type="entry name" value="Glyco_trans_2-like"/>
</dbReference>
<dbReference type="Proteomes" id="UP000199473">
    <property type="component" value="Unassembled WGS sequence"/>
</dbReference>
<dbReference type="RefSeq" id="WP_092961509.1">
    <property type="nucleotide sequence ID" value="NZ_FOSQ01000008.1"/>
</dbReference>
<feature type="domain" description="Glycosyltransferase 2-like" evidence="6">
    <location>
        <begin position="7"/>
        <end position="89"/>
    </location>
</feature>
<evidence type="ECO:0000256" key="5">
    <source>
        <dbReference type="ARBA" id="ARBA00023136"/>
    </source>
</evidence>
<dbReference type="EMBL" id="FOSQ01000008">
    <property type="protein sequence ID" value="SFK82711.1"/>
    <property type="molecule type" value="Genomic_DNA"/>
</dbReference>
<evidence type="ECO:0000256" key="1">
    <source>
        <dbReference type="ARBA" id="ARBA00004236"/>
    </source>
</evidence>
<proteinExistence type="predicted"/>
<dbReference type="Pfam" id="PF00535">
    <property type="entry name" value="Glycos_transf_2"/>
    <property type="match status" value="1"/>
</dbReference>
<dbReference type="InterPro" id="IPR029044">
    <property type="entry name" value="Nucleotide-diphossugar_trans"/>
</dbReference>
<evidence type="ECO:0000313" key="8">
    <source>
        <dbReference type="Proteomes" id="UP000199473"/>
    </source>
</evidence>
<dbReference type="CDD" id="cd02522">
    <property type="entry name" value="GT_2_like_a"/>
    <property type="match status" value="1"/>
</dbReference>
<dbReference type="GO" id="GO:0005886">
    <property type="term" value="C:plasma membrane"/>
    <property type="evidence" value="ECO:0007669"/>
    <property type="project" value="UniProtKB-SubCell"/>
</dbReference>
<accession>A0A1I4CS00</accession>
<keyword evidence="4 7" id="KW-0808">Transferase</keyword>
<dbReference type="OrthoDB" id="5291101at2"/>
<dbReference type="NCBIfam" id="TIGR04283">
    <property type="entry name" value="glyco_like_mftF"/>
    <property type="match status" value="1"/>
</dbReference>
<keyword evidence="3" id="KW-0328">Glycosyltransferase</keyword>
<dbReference type="SUPFAM" id="SSF53448">
    <property type="entry name" value="Nucleotide-diphospho-sugar transferases"/>
    <property type="match status" value="1"/>
</dbReference>
<dbReference type="PANTHER" id="PTHR43646:SF2">
    <property type="entry name" value="GLYCOSYLTRANSFERASE 2-LIKE DOMAIN-CONTAINING PROTEIN"/>
    <property type="match status" value="1"/>
</dbReference>
<comment type="subcellular location">
    <subcellularLocation>
        <location evidence="1">Cell membrane</location>
    </subcellularLocation>
</comment>
<dbReference type="InterPro" id="IPR026461">
    <property type="entry name" value="Trfase_2_rSAM/seldom_assoc"/>
</dbReference>
<evidence type="ECO:0000256" key="2">
    <source>
        <dbReference type="ARBA" id="ARBA00022475"/>
    </source>
</evidence>
<keyword evidence="2" id="KW-1003">Cell membrane</keyword>
<evidence type="ECO:0000259" key="6">
    <source>
        <dbReference type="Pfam" id="PF00535"/>
    </source>
</evidence>
<organism evidence="7 8">
    <name type="scientific">Falsiroseomonas stagni DSM 19981</name>
    <dbReference type="NCBI Taxonomy" id="1123062"/>
    <lineage>
        <taxon>Bacteria</taxon>
        <taxon>Pseudomonadati</taxon>
        <taxon>Pseudomonadota</taxon>
        <taxon>Alphaproteobacteria</taxon>
        <taxon>Acetobacterales</taxon>
        <taxon>Roseomonadaceae</taxon>
        <taxon>Falsiroseomonas</taxon>
    </lineage>
</organism>
<dbReference type="GO" id="GO:0016757">
    <property type="term" value="F:glycosyltransferase activity"/>
    <property type="evidence" value="ECO:0007669"/>
    <property type="project" value="UniProtKB-KW"/>
</dbReference>
<evidence type="ECO:0000256" key="4">
    <source>
        <dbReference type="ARBA" id="ARBA00022679"/>
    </source>
</evidence>
<reference evidence="7 8" key="1">
    <citation type="submission" date="2016-10" db="EMBL/GenBank/DDBJ databases">
        <authorList>
            <person name="de Groot N.N."/>
        </authorList>
    </citation>
    <scope>NUCLEOTIDE SEQUENCE [LARGE SCALE GENOMIC DNA]</scope>
    <source>
        <strain evidence="7 8">DSM 19981</strain>
    </source>
</reference>
<keyword evidence="5" id="KW-0472">Membrane</keyword>
<keyword evidence="8" id="KW-1185">Reference proteome</keyword>
<dbReference type="PANTHER" id="PTHR43646">
    <property type="entry name" value="GLYCOSYLTRANSFERASE"/>
    <property type="match status" value="1"/>
</dbReference>
<evidence type="ECO:0000256" key="3">
    <source>
        <dbReference type="ARBA" id="ARBA00022676"/>
    </source>
</evidence>
<name>A0A1I4CS00_9PROT</name>
<protein>
    <submittedName>
        <fullName evidence="7">Transferase 2, rSAM/selenodomain-associated</fullName>
    </submittedName>
</protein>
<dbReference type="AlphaFoldDB" id="A0A1I4CS00"/>
<gene>
    <name evidence="7" type="ORF">SAMN02745775_10848</name>
</gene>